<organism evidence="3 4">
    <name type="scientific">Methylophilus flavus</name>
    <dbReference type="NCBI Taxonomy" id="640084"/>
    <lineage>
        <taxon>Bacteria</taxon>
        <taxon>Pseudomonadati</taxon>
        <taxon>Pseudomonadota</taxon>
        <taxon>Betaproteobacteria</taxon>
        <taxon>Nitrosomonadales</taxon>
        <taxon>Methylophilaceae</taxon>
        <taxon>Methylophilus</taxon>
    </lineage>
</organism>
<evidence type="ECO:0000256" key="1">
    <source>
        <dbReference type="SAM" id="SignalP"/>
    </source>
</evidence>
<keyword evidence="1" id="KW-0732">Signal</keyword>
<evidence type="ECO:0000313" key="4">
    <source>
        <dbReference type="Proteomes" id="UP001597206"/>
    </source>
</evidence>
<reference evidence="4" key="1">
    <citation type="journal article" date="2019" name="Int. J. Syst. Evol. Microbiol.">
        <title>The Global Catalogue of Microorganisms (GCM) 10K type strain sequencing project: providing services to taxonomists for standard genome sequencing and annotation.</title>
        <authorList>
            <consortium name="The Broad Institute Genomics Platform"/>
            <consortium name="The Broad Institute Genome Sequencing Center for Infectious Disease"/>
            <person name="Wu L."/>
            <person name="Ma J."/>
        </authorList>
    </citation>
    <scope>NUCLEOTIDE SEQUENCE [LARGE SCALE GENOMIC DNA]</scope>
    <source>
        <strain evidence="4">CCUG 58411</strain>
    </source>
</reference>
<dbReference type="EMBL" id="JBHTLN010000001">
    <property type="protein sequence ID" value="MFD1121009.1"/>
    <property type="molecule type" value="Genomic_DNA"/>
</dbReference>
<feature type="chain" id="PRO_5045143262" evidence="1">
    <location>
        <begin position="24"/>
        <end position="227"/>
    </location>
</feature>
<dbReference type="Pfam" id="PF07589">
    <property type="entry name" value="PEP-CTERM"/>
    <property type="match status" value="1"/>
</dbReference>
<name>A0ABW3P4W1_9PROT</name>
<feature type="signal peptide" evidence="1">
    <location>
        <begin position="1"/>
        <end position="23"/>
    </location>
</feature>
<protein>
    <submittedName>
        <fullName evidence="3">PEP-CTERM sorting domain-containing protein</fullName>
    </submittedName>
</protein>
<sequence length="227" mass="24579">MFSKKYYLALIMAILGTANIAQAATYNVYGTVNFSAQGSEIANPTGQSIVAALVNKYAAFSATVDTSVPDSDSSNDVFLLNTAVTSTASIGAFNFGTDSNSCFSVQFDCKVESKINFPTESFTFDNQFITSQMMTADALGANSRLNFYYSTVGYDLFNTAQLIDPFAGTLSVGFSVFYRHDNQFQRINFDLSNITATPVPEPATSAMLGASLLLLGFLRQQRKKSTI</sequence>
<dbReference type="InterPro" id="IPR013424">
    <property type="entry name" value="Ice-binding_C"/>
</dbReference>
<dbReference type="RefSeq" id="WP_379033851.1">
    <property type="nucleotide sequence ID" value="NZ_JBHTLN010000001.1"/>
</dbReference>
<dbReference type="Proteomes" id="UP001597206">
    <property type="component" value="Unassembled WGS sequence"/>
</dbReference>
<evidence type="ECO:0000259" key="2">
    <source>
        <dbReference type="Pfam" id="PF07589"/>
    </source>
</evidence>
<feature type="domain" description="Ice-binding protein C-terminal" evidence="2">
    <location>
        <begin position="198"/>
        <end position="222"/>
    </location>
</feature>
<comment type="caution">
    <text evidence="3">The sequence shown here is derived from an EMBL/GenBank/DDBJ whole genome shotgun (WGS) entry which is preliminary data.</text>
</comment>
<gene>
    <name evidence="3" type="ORF">ACFQ2T_00700</name>
</gene>
<dbReference type="NCBIfam" id="TIGR02595">
    <property type="entry name" value="PEP_CTERM"/>
    <property type="match status" value="1"/>
</dbReference>
<accession>A0ABW3P4W1</accession>
<evidence type="ECO:0000313" key="3">
    <source>
        <dbReference type="EMBL" id="MFD1121009.1"/>
    </source>
</evidence>
<proteinExistence type="predicted"/>
<keyword evidence="4" id="KW-1185">Reference proteome</keyword>